<organism evidence="1 2">
    <name type="scientific">Exidia glandulosa HHB12029</name>
    <dbReference type="NCBI Taxonomy" id="1314781"/>
    <lineage>
        <taxon>Eukaryota</taxon>
        <taxon>Fungi</taxon>
        <taxon>Dikarya</taxon>
        <taxon>Basidiomycota</taxon>
        <taxon>Agaricomycotina</taxon>
        <taxon>Agaricomycetes</taxon>
        <taxon>Auriculariales</taxon>
        <taxon>Exidiaceae</taxon>
        <taxon>Exidia</taxon>
    </lineage>
</organism>
<proteinExistence type="predicted"/>
<name>A0A165DFY0_EXIGL</name>
<keyword evidence="2" id="KW-1185">Reference proteome</keyword>
<dbReference type="AlphaFoldDB" id="A0A165DFY0"/>
<evidence type="ECO:0000313" key="2">
    <source>
        <dbReference type="Proteomes" id="UP000077266"/>
    </source>
</evidence>
<evidence type="ECO:0000313" key="1">
    <source>
        <dbReference type="EMBL" id="KZV84456.1"/>
    </source>
</evidence>
<dbReference type="InParanoid" id="A0A165DFY0"/>
<sequence length="155" mass="17400">MGPLDILNVGQRYIENPPSRTIRALLYPSELSTTIWIHVPVEVDDNGSLPLRSLYLVDWIPEHIKLITFAMGDLEFLSIYAHAKADALESNQCISWLTQGEYCVKGDVVVVMHRSPAADLVDMRNDDRRLVDAAVESAANRARFMSLYGVPSQSR</sequence>
<reference evidence="1 2" key="1">
    <citation type="journal article" date="2016" name="Mol. Biol. Evol.">
        <title>Comparative Genomics of Early-Diverging Mushroom-Forming Fungi Provides Insights into the Origins of Lignocellulose Decay Capabilities.</title>
        <authorList>
            <person name="Nagy L.G."/>
            <person name="Riley R."/>
            <person name="Tritt A."/>
            <person name="Adam C."/>
            <person name="Daum C."/>
            <person name="Floudas D."/>
            <person name="Sun H."/>
            <person name="Yadav J.S."/>
            <person name="Pangilinan J."/>
            <person name="Larsson K.H."/>
            <person name="Matsuura K."/>
            <person name="Barry K."/>
            <person name="Labutti K."/>
            <person name="Kuo R."/>
            <person name="Ohm R.A."/>
            <person name="Bhattacharya S.S."/>
            <person name="Shirouzu T."/>
            <person name="Yoshinaga Y."/>
            <person name="Martin F.M."/>
            <person name="Grigoriev I.V."/>
            <person name="Hibbett D.S."/>
        </authorList>
    </citation>
    <scope>NUCLEOTIDE SEQUENCE [LARGE SCALE GENOMIC DNA]</scope>
    <source>
        <strain evidence="1 2">HHB12029</strain>
    </source>
</reference>
<protein>
    <submittedName>
        <fullName evidence="1">Uncharacterized protein</fullName>
    </submittedName>
</protein>
<gene>
    <name evidence="1" type="ORF">EXIGLDRAFT_776524</name>
</gene>
<accession>A0A165DFY0</accession>
<dbReference type="EMBL" id="KV426224">
    <property type="protein sequence ID" value="KZV84456.1"/>
    <property type="molecule type" value="Genomic_DNA"/>
</dbReference>
<dbReference type="Proteomes" id="UP000077266">
    <property type="component" value="Unassembled WGS sequence"/>
</dbReference>